<evidence type="ECO:0000256" key="5">
    <source>
        <dbReference type="ARBA" id="ARBA00022723"/>
    </source>
</evidence>
<dbReference type="Pfam" id="PF01435">
    <property type="entry name" value="Peptidase_M48"/>
    <property type="match status" value="1"/>
</dbReference>
<protein>
    <submittedName>
        <fullName evidence="13">Zn-dependent protease with chaperone function</fullName>
    </submittedName>
</protein>
<comment type="cofactor">
    <cofactor evidence="1">
        <name>Zn(2+)</name>
        <dbReference type="ChEBI" id="CHEBI:29105"/>
    </cofactor>
</comment>
<dbReference type="GO" id="GO:0006508">
    <property type="term" value="P:proteolysis"/>
    <property type="evidence" value="ECO:0007669"/>
    <property type="project" value="UniProtKB-KW"/>
</dbReference>
<name>A0A1H7Q436_9GAMM</name>
<keyword evidence="8 11" id="KW-1133">Transmembrane helix</keyword>
<dbReference type="RefSeq" id="WP_083394325.1">
    <property type="nucleotide sequence ID" value="NZ_FOAS01000012.1"/>
</dbReference>
<evidence type="ECO:0000256" key="1">
    <source>
        <dbReference type="ARBA" id="ARBA00001947"/>
    </source>
</evidence>
<evidence type="ECO:0000256" key="7">
    <source>
        <dbReference type="ARBA" id="ARBA00022833"/>
    </source>
</evidence>
<evidence type="ECO:0000256" key="11">
    <source>
        <dbReference type="SAM" id="Phobius"/>
    </source>
</evidence>
<keyword evidence="2" id="KW-1003">Cell membrane</keyword>
<dbReference type="PANTHER" id="PTHR43221:SF2">
    <property type="entry name" value="PROTEASE HTPX HOMOLOG"/>
    <property type="match status" value="1"/>
</dbReference>
<evidence type="ECO:0000256" key="10">
    <source>
        <dbReference type="ARBA" id="ARBA00023136"/>
    </source>
</evidence>
<dbReference type="EMBL" id="FOAS01000012">
    <property type="protein sequence ID" value="SEL42478.1"/>
    <property type="molecule type" value="Genomic_DNA"/>
</dbReference>
<dbReference type="PANTHER" id="PTHR43221">
    <property type="entry name" value="PROTEASE HTPX"/>
    <property type="match status" value="1"/>
</dbReference>
<evidence type="ECO:0000256" key="2">
    <source>
        <dbReference type="ARBA" id="ARBA00022475"/>
    </source>
</evidence>
<feature type="domain" description="Peptidase M48" evidence="12">
    <location>
        <begin position="106"/>
        <end position="372"/>
    </location>
</feature>
<keyword evidence="3 13" id="KW-0645">Protease</keyword>
<keyword evidence="4 11" id="KW-0812">Transmembrane</keyword>
<organism evidence="13 14">
    <name type="scientific">Atopomonas hussainii</name>
    <dbReference type="NCBI Taxonomy" id="1429083"/>
    <lineage>
        <taxon>Bacteria</taxon>
        <taxon>Pseudomonadati</taxon>
        <taxon>Pseudomonadota</taxon>
        <taxon>Gammaproteobacteria</taxon>
        <taxon>Pseudomonadales</taxon>
        <taxon>Pseudomonadaceae</taxon>
        <taxon>Atopomonas</taxon>
    </lineage>
</organism>
<dbReference type="AlphaFoldDB" id="A0A1H7Q436"/>
<dbReference type="Proteomes" id="UP000185766">
    <property type="component" value="Unassembled WGS sequence"/>
</dbReference>
<feature type="transmembrane region" description="Helical" evidence="11">
    <location>
        <begin position="227"/>
        <end position="251"/>
    </location>
</feature>
<gene>
    <name evidence="13" type="ORF">SAMN05216214_1128</name>
</gene>
<evidence type="ECO:0000256" key="4">
    <source>
        <dbReference type="ARBA" id="ARBA00022692"/>
    </source>
</evidence>
<evidence type="ECO:0000256" key="9">
    <source>
        <dbReference type="ARBA" id="ARBA00023049"/>
    </source>
</evidence>
<feature type="transmembrane region" description="Helical" evidence="11">
    <location>
        <begin position="29"/>
        <end position="56"/>
    </location>
</feature>
<evidence type="ECO:0000256" key="8">
    <source>
        <dbReference type="ARBA" id="ARBA00022989"/>
    </source>
</evidence>
<feature type="transmembrane region" description="Helical" evidence="11">
    <location>
        <begin position="68"/>
        <end position="86"/>
    </location>
</feature>
<dbReference type="InterPro" id="IPR050083">
    <property type="entry name" value="HtpX_protease"/>
</dbReference>
<reference evidence="13 14" key="1">
    <citation type="submission" date="2016-10" db="EMBL/GenBank/DDBJ databases">
        <authorList>
            <person name="de Groot N.N."/>
        </authorList>
    </citation>
    <scope>NUCLEOTIDE SEQUENCE [LARGE SCALE GENOMIC DNA]</scope>
    <source>
        <strain evidence="13 14">JCM 19513</strain>
    </source>
</reference>
<evidence type="ECO:0000259" key="12">
    <source>
        <dbReference type="Pfam" id="PF01435"/>
    </source>
</evidence>
<keyword evidence="10 11" id="KW-0472">Membrane</keyword>
<keyword evidence="5" id="KW-0479">Metal-binding</keyword>
<dbReference type="CDD" id="cd07328">
    <property type="entry name" value="M48_Ste24p_like"/>
    <property type="match status" value="1"/>
</dbReference>
<dbReference type="InterPro" id="IPR001915">
    <property type="entry name" value="Peptidase_M48"/>
</dbReference>
<evidence type="ECO:0000313" key="14">
    <source>
        <dbReference type="Proteomes" id="UP000185766"/>
    </source>
</evidence>
<evidence type="ECO:0000313" key="13">
    <source>
        <dbReference type="EMBL" id="SEL42478.1"/>
    </source>
</evidence>
<keyword evidence="6" id="KW-0378">Hydrolase</keyword>
<keyword evidence="7" id="KW-0862">Zinc</keyword>
<sequence length="777" mass="86639">MDISTVYPAGPAQVPDNLTRPNASYKRHVWLAMLGLTFFMLAYFALLGCFAWITWASASALHEGRDDVIRSIVILPCAAILTLFMAKSLFAVKRAGNTDGMEVTEQEQPALFSLIYRLADEIGAPRPHRVFLTPDVNAAVSYDLSLLNLFFPSKKNLIIGLGLVNVLSLGEMKAVLAHEFGHFAQRSMMVGRWVYIAHQIIGHMVATRDWLDKLVKFIGSIDLRIAWFGWLLSIVIWSIRAVVDTLFSLVVMAERALSREMEFNADLVAVSVTGSDALVNALHKLQAADHAWQTALNVAERESRNGQRIADLFSAQRVAMEAMRHVLDDQSYGATPLAPTDTNPAEHRVFSEQSARPPQMWATHPANRDREDNAKRIYVAAPIEERSAWTLFNEPAQVRSSISQSFYNAEKRDEMEVIAAKDAVMKRFAFASLAPKYLGNYLGRAPLRNFSSMDELLSCGEIAATPQASIAQLYPSSLKDLLKQERDLDIEIATLEGLRSGQLKPSGGVIRHRGEELKKEQIPTAISELKVERSTLAEQLKQHDASCRRAYLQAAEQLDQGWYSYLLSLNKLLHCTSHLAAVAHNEQALLTNTWLVITADKQIGFFEKRRMIRVAKQVEAVLREVASTLQTLRPTASTLEKLGIDRWKEQIPQFNLLNVSEKNWADWCPAASQEISNIAGLLDYISDVTLEEIIEAEQTLHHAIIDADVLLTDAPASASTPEDYLTLLPGNEHVLQQKLDLWNRFQLAQGLLPTLSRLLIAGGIVGGTILFGLLYKP</sequence>
<dbReference type="STRING" id="1429083.GCA_001885685_00416"/>
<proteinExistence type="predicted"/>
<keyword evidence="14" id="KW-1185">Reference proteome</keyword>
<keyword evidence="9" id="KW-0482">Metalloprotease</keyword>
<evidence type="ECO:0000256" key="6">
    <source>
        <dbReference type="ARBA" id="ARBA00022801"/>
    </source>
</evidence>
<feature type="transmembrane region" description="Helical" evidence="11">
    <location>
        <begin position="754"/>
        <end position="775"/>
    </location>
</feature>
<dbReference type="GO" id="GO:0004222">
    <property type="term" value="F:metalloendopeptidase activity"/>
    <property type="evidence" value="ECO:0007669"/>
    <property type="project" value="InterPro"/>
</dbReference>
<evidence type="ECO:0000256" key="3">
    <source>
        <dbReference type="ARBA" id="ARBA00022670"/>
    </source>
</evidence>
<dbReference type="Gene3D" id="3.30.2010.10">
    <property type="entry name" value="Metalloproteases ('zincins'), catalytic domain"/>
    <property type="match status" value="1"/>
</dbReference>
<accession>A0A1H7Q436</accession>
<dbReference type="GO" id="GO:0046872">
    <property type="term" value="F:metal ion binding"/>
    <property type="evidence" value="ECO:0007669"/>
    <property type="project" value="UniProtKB-KW"/>
</dbReference>